<gene>
    <name evidence="2" type="ORF">A3G33_01740</name>
</gene>
<evidence type="ECO:0000313" key="3">
    <source>
        <dbReference type="Proteomes" id="UP000178187"/>
    </source>
</evidence>
<dbReference type="EMBL" id="MHFR01000048">
    <property type="protein sequence ID" value="OGW96837.1"/>
    <property type="molecule type" value="Genomic_DNA"/>
</dbReference>
<dbReference type="GO" id="GO:0003676">
    <property type="term" value="F:nucleic acid binding"/>
    <property type="evidence" value="ECO:0007669"/>
    <property type="project" value="InterPro"/>
</dbReference>
<dbReference type="Proteomes" id="UP000178187">
    <property type="component" value="Unassembled WGS sequence"/>
</dbReference>
<dbReference type="AlphaFoldDB" id="A0A1G1KVA9"/>
<protein>
    <recommendedName>
        <fullName evidence="1">YprB ribonuclease H-like domain-containing protein</fullName>
    </recommendedName>
</protein>
<evidence type="ECO:0000313" key="2">
    <source>
        <dbReference type="EMBL" id="OGW96837.1"/>
    </source>
</evidence>
<dbReference type="InterPro" id="IPR012337">
    <property type="entry name" value="RNaseH-like_sf"/>
</dbReference>
<feature type="domain" description="YprB ribonuclease H-like" evidence="1">
    <location>
        <begin position="28"/>
        <end position="154"/>
    </location>
</feature>
<evidence type="ECO:0000259" key="1">
    <source>
        <dbReference type="Pfam" id="PF13482"/>
    </source>
</evidence>
<organism evidence="2 3">
    <name type="scientific">Candidatus Danuiimicrobium aquiferis</name>
    <dbReference type="NCBI Taxonomy" id="1801832"/>
    <lineage>
        <taxon>Bacteria</taxon>
        <taxon>Pseudomonadati</taxon>
        <taxon>Candidatus Omnitrophota</taxon>
        <taxon>Candidatus Danuiimicrobium</taxon>
    </lineage>
</organism>
<dbReference type="Gene3D" id="3.30.420.10">
    <property type="entry name" value="Ribonuclease H-like superfamily/Ribonuclease H"/>
    <property type="match status" value="1"/>
</dbReference>
<reference evidence="2 3" key="1">
    <citation type="journal article" date="2016" name="Nat. Commun.">
        <title>Thousands of microbial genomes shed light on interconnected biogeochemical processes in an aquifer system.</title>
        <authorList>
            <person name="Anantharaman K."/>
            <person name="Brown C.T."/>
            <person name="Hug L.A."/>
            <person name="Sharon I."/>
            <person name="Castelle C.J."/>
            <person name="Probst A.J."/>
            <person name="Thomas B.C."/>
            <person name="Singh A."/>
            <person name="Wilkins M.J."/>
            <person name="Karaoz U."/>
            <person name="Brodie E.L."/>
            <person name="Williams K.H."/>
            <person name="Hubbard S.S."/>
            <person name="Banfield J.F."/>
        </authorList>
    </citation>
    <scope>NUCLEOTIDE SEQUENCE [LARGE SCALE GENOMIC DNA]</scope>
</reference>
<dbReference type="InterPro" id="IPR036397">
    <property type="entry name" value="RNaseH_sf"/>
</dbReference>
<proteinExistence type="predicted"/>
<name>A0A1G1KVA9_9BACT</name>
<dbReference type="Pfam" id="PF13482">
    <property type="entry name" value="RNase_H_2"/>
    <property type="match status" value="1"/>
</dbReference>
<dbReference type="SUPFAM" id="SSF53098">
    <property type="entry name" value="Ribonuclease H-like"/>
    <property type="match status" value="1"/>
</dbReference>
<comment type="caution">
    <text evidence="2">The sequence shown here is derived from an EMBL/GenBank/DDBJ whole genome shotgun (WGS) entry which is preliminary data.</text>
</comment>
<dbReference type="InterPro" id="IPR038720">
    <property type="entry name" value="YprB_RNase_H-like_dom"/>
</dbReference>
<accession>A0A1G1KVA9</accession>
<sequence>MANNKLVLDLETQRTFDEVGRENLHKLKVSVVGVYDYGTDRYQIYGESEIPELEKRMQAAELIIGFNIKRFDMVVLQPYLFASAERFPVLDLMEEIEKVRGHRVSLQSVAQATLGVGKSGHGMDAVHYWREGKMEELKKYCLDDVKITKEVYEYGCANQRIYFVSNRDWKKYEVPIAWGSVPEPVKEIKSDFPSSLF</sequence>